<dbReference type="EMBL" id="HBIM01004586">
    <property type="protein sequence ID" value="CAE0405979.1"/>
    <property type="molecule type" value="Transcribed_RNA"/>
</dbReference>
<protein>
    <submittedName>
        <fullName evidence="2">Uncharacterized protein</fullName>
    </submittedName>
</protein>
<dbReference type="AlphaFoldDB" id="A0A6S8J0J1"/>
<evidence type="ECO:0000313" key="2">
    <source>
        <dbReference type="EMBL" id="CAE0405979.1"/>
    </source>
</evidence>
<reference evidence="2" key="1">
    <citation type="submission" date="2021-01" db="EMBL/GenBank/DDBJ databases">
        <authorList>
            <person name="Corre E."/>
            <person name="Pelletier E."/>
            <person name="Niang G."/>
            <person name="Scheremetjew M."/>
            <person name="Finn R."/>
            <person name="Kale V."/>
            <person name="Holt S."/>
            <person name="Cochrane G."/>
            <person name="Meng A."/>
            <person name="Brown T."/>
            <person name="Cohen L."/>
        </authorList>
    </citation>
    <scope>NUCLEOTIDE SEQUENCE</scope>
    <source>
        <strain evidence="2">CCMP127</strain>
    </source>
</reference>
<sequence length="156" mass="17778">MHFHGKQVLFKVIPWEDWRGNFSSPVSMGVSLQEATGSNRRPQYNASIPRKLKDIHYRSEVYVARTELKGKKIALLDESTLAIHNRLNVVADKEFCCSLGFHFEFHHGTVMDPASGTELVSLDNFTILGDDESTGLDTNYELDEYVLDAHVDKYEE</sequence>
<name>A0A6S8J0J1_9STRA</name>
<evidence type="ECO:0000313" key="1">
    <source>
        <dbReference type="EMBL" id="CAE0405978.1"/>
    </source>
</evidence>
<accession>A0A6S8J0J1</accession>
<dbReference type="EMBL" id="HBIM01004585">
    <property type="protein sequence ID" value="CAE0405978.1"/>
    <property type="molecule type" value="Transcribed_RNA"/>
</dbReference>
<gene>
    <name evidence="1" type="ORF">ACOF00016_LOCUS3925</name>
    <name evidence="2" type="ORF">ACOF00016_LOCUS3926</name>
</gene>
<proteinExistence type="predicted"/>
<organism evidence="2">
    <name type="scientific">Amphora coffeiformis</name>
    <dbReference type="NCBI Taxonomy" id="265554"/>
    <lineage>
        <taxon>Eukaryota</taxon>
        <taxon>Sar</taxon>
        <taxon>Stramenopiles</taxon>
        <taxon>Ochrophyta</taxon>
        <taxon>Bacillariophyta</taxon>
        <taxon>Bacillariophyceae</taxon>
        <taxon>Bacillariophycidae</taxon>
        <taxon>Thalassiophysales</taxon>
        <taxon>Catenulaceae</taxon>
        <taxon>Amphora</taxon>
    </lineage>
</organism>